<keyword evidence="3" id="KW-1185">Reference proteome</keyword>
<dbReference type="Pfam" id="PF13473">
    <property type="entry name" value="Cupredoxin_1"/>
    <property type="match status" value="1"/>
</dbReference>
<dbReference type="Proteomes" id="UP000074914">
    <property type="component" value="Chromosome"/>
</dbReference>
<gene>
    <name evidence="2" type="primary">ftrB</name>
    <name evidence="2" type="ORF">CPter291_3001</name>
</gene>
<evidence type="ECO:0000259" key="1">
    <source>
        <dbReference type="Pfam" id="PF13473"/>
    </source>
</evidence>
<organism evidence="2 3">
    <name type="scientific">Collimonas pratensis</name>
    <dbReference type="NCBI Taxonomy" id="279113"/>
    <lineage>
        <taxon>Bacteria</taxon>
        <taxon>Pseudomonadati</taxon>
        <taxon>Pseudomonadota</taxon>
        <taxon>Betaproteobacteria</taxon>
        <taxon>Burkholderiales</taxon>
        <taxon>Oxalobacteraceae</taxon>
        <taxon>Collimonas</taxon>
    </lineage>
</organism>
<sequence length="49" mass="5398">MEFESVQLRKEKVLAPGAESFVVIAPLSPGEYKFFDDFHATAQGVIVAK</sequence>
<evidence type="ECO:0000313" key="2">
    <source>
        <dbReference type="EMBL" id="AMP15244.1"/>
    </source>
</evidence>
<dbReference type="EMBL" id="CP013236">
    <property type="protein sequence ID" value="AMP15244.1"/>
    <property type="molecule type" value="Genomic_DNA"/>
</dbReference>
<evidence type="ECO:0000313" key="3">
    <source>
        <dbReference type="Proteomes" id="UP000074914"/>
    </source>
</evidence>
<accession>A0ABN4MF40</accession>
<proteinExistence type="predicted"/>
<reference evidence="2 3" key="1">
    <citation type="submission" date="2015-11" db="EMBL/GenBank/DDBJ databases">
        <title>Exploring the genomic traits of fungus-feeding bacterial genus Collimonas.</title>
        <authorList>
            <person name="Song C."/>
            <person name="Schmidt R."/>
            <person name="de Jager V."/>
            <person name="Krzyzanowska D."/>
            <person name="Jongedijk E."/>
            <person name="Cankar K."/>
            <person name="Beekwilder J."/>
            <person name="van Veen A."/>
            <person name="de Boer W."/>
            <person name="van Veen J.A."/>
            <person name="Garbeva P."/>
        </authorList>
    </citation>
    <scope>NUCLEOTIDE SEQUENCE [LARGE SCALE GENOMIC DNA]</scope>
    <source>
        <strain evidence="2 3">Ter291</strain>
    </source>
</reference>
<dbReference type="InterPro" id="IPR028096">
    <property type="entry name" value="EfeO_Cupredoxin"/>
</dbReference>
<name>A0ABN4MF40_9BURK</name>
<feature type="domain" description="EfeO-type cupredoxin-like" evidence="1">
    <location>
        <begin position="1"/>
        <end position="48"/>
    </location>
</feature>
<protein>
    <submittedName>
        <fullName evidence="2">Cupredoxin-like domain protein</fullName>
    </submittedName>
</protein>